<dbReference type="PANTHER" id="PTHR36449">
    <property type="entry name" value="ACETYLTRANSFERASE-RELATED"/>
    <property type="match status" value="1"/>
</dbReference>
<reference evidence="7 8" key="1">
    <citation type="journal article" date="2023" name="PLoS ONE">
        <title>Complete genome assembly of Hawai'i environmental nontuberculous mycobacteria reveals unexpected co-isolation with methylobacteria.</title>
        <authorList>
            <person name="Hendrix J."/>
            <person name="Epperson L.E."/>
            <person name="Tong E.I."/>
            <person name="Chan Y.L."/>
            <person name="Hasan N.A."/>
            <person name="Dawrs S.N."/>
            <person name="Norton G.J."/>
            <person name="Virdi R."/>
            <person name="Crooks J.L."/>
            <person name="Chan E.D."/>
            <person name="Honda J.R."/>
            <person name="Strong M."/>
        </authorList>
    </citation>
    <scope>NUCLEOTIDE SEQUENCE [LARGE SCALE GENOMIC DNA]</scope>
    <source>
        <strain evidence="7 8">NJH_HI04-1</strain>
    </source>
</reference>
<dbReference type="EMBL" id="JAQYXP010000009">
    <property type="protein sequence ID" value="MEN3238933.1"/>
    <property type="molecule type" value="Genomic_DNA"/>
</dbReference>
<feature type="domain" description="N-acetyltransferase" evidence="6">
    <location>
        <begin position="36"/>
        <end position="173"/>
    </location>
</feature>
<evidence type="ECO:0000256" key="3">
    <source>
        <dbReference type="ARBA" id="ARBA00022679"/>
    </source>
</evidence>
<evidence type="ECO:0000313" key="7">
    <source>
        <dbReference type="EMBL" id="MEN3238933.1"/>
    </source>
</evidence>
<dbReference type="EC" id="2.3.1.-" evidence="7"/>
<dbReference type="Pfam" id="PF13508">
    <property type="entry name" value="Acetyltransf_7"/>
    <property type="match status" value="1"/>
</dbReference>
<dbReference type="GO" id="GO:0016746">
    <property type="term" value="F:acyltransferase activity"/>
    <property type="evidence" value="ECO:0007669"/>
    <property type="project" value="UniProtKB-KW"/>
</dbReference>
<keyword evidence="8" id="KW-1185">Reference proteome</keyword>
<keyword evidence="3 7" id="KW-0808">Transferase</keyword>
<dbReference type="Gene3D" id="3.40.630.30">
    <property type="match status" value="1"/>
</dbReference>
<comment type="catalytic activity">
    <reaction evidence="5">
        <text>glycyl-tRNA(Gly) + acetyl-CoA = N-acetylglycyl-tRNA(Gly) + CoA + H(+)</text>
        <dbReference type="Rhea" id="RHEA:81867"/>
        <dbReference type="Rhea" id="RHEA-COMP:9683"/>
        <dbReference type="Rhea" id="RHEA-COMP:19766"/>
        <dbReference type="ChEBI" id="CHEBI:15378"/>
        <dbReference type="ChEBI" id="CHEBI:57287"/>
        <dbReference type="ChEBI" id="CHEBI:57288"/>
        <dbReference type="ChEBI" id="CHEBI:78522"/>
        <dbReference type="ChEBI" id="CHEBI:232036"/>
    </reaction>
</comment>
<dbReference type="PANTHER" id="PTHR36449:SF1">
    <property type="entry name" value="ACETYLTRANSFERASE"/>
    <property type="match status" value="1"/>
</dbReference>
<keyword evidence="1" id="KW-0678">Repressor</keyword>
<dbReference type="InterPro" id="IPR016181">
    <property type="entry name" value="Acyl_CoA_acyltransferase"/>
</dbReference>
<evidence type="ECO:0000259" key="6">
    <source>
        <dbReference type="PROSITE" id="PS51186"/>
    </source>
</evidence>
<organism evidence="7 8">
    <name type="scientific">Methylobacterium ajmalii</name>
    <dbReference type="NCBI Taxonomy" id="2738439"/>
    <lineage>
        <taxon>Bacteria</taxon>
        <taxon>Pseudomonadati</taxon>
        <taxon>Pseudomonadota</taxon>
        <taxon>Alphaproteobacteria</taxon>
        <taxon>Hyphomicrobiales</taxon>
        <taxon>Methylobacteriaceae</taxon>
        <taxon>Methylobacterium</taxon>
    </lineage>
</organism>
<protein>
    <submittedName>
        <fullName evidence="7">GNAT family N-acetyltransferase</fullName>
        <ecNumber evidence="7">2.3.1.-</ecNumber>
    </submittedName>
</protein>
<dbReference type="RefSeq" id="WP_346013881.1">
    <property type="nucleotide sequence ID" value="NZ_JAQYXP010000009.1"/>
</dbReference>
<evidence type="ECO:0000256" key="2">
    <source>
        <dbReference type="ARBA" id="ARBA00022649"/>
    </source>
</evidence>
<dbReference type="InterPro" id="IPR000182">
    <property type="entry name" value="GNAT_dom"/>
</dbReference>
<sequence length="190" mass="20525">MIDRALLGRLRIEPLDRKKHGRAAFSSGVARVDNFLKTNAAGLQDTDSTRCVVACLDPSEGQAEAEIVGFYALNNHSIDTKTLPEPLQKKVGKYPTVPAVYLSVVGVHQGYQGNGIGSFLMGHALRRCVAIADLSGSTFVVLDALNEDAARLYRRLGFEDLPGHEPRMLISMKVVRTAIARTAPPAAQIA</sequence>
<keyword evidence="2" id="KW-1277">Toxin-antitoxin system</keyword>
<evidence type="ECO:0000256" key="1">
    <source>
        <dbReference type="ARBA" id="ARBA00022491"/>
    </source>
</evidence>
<dbReference type="PROSITE" id="PS51186">
    <property type="entry name" value="GNAT"/>
    <property type="match status" value="1"/>
</dbReference>
<proteinExistence type="predicted"/>
<comment type="caution">
    <text evidence="7">The sequence shown here is derived from an EMBL/GenBank/DDBJ whole genome shotgun (WGS) entry which is preliminary data.</text>
</comment>
<name>A0ABV0A532_9HYPH</name>
<dbReference type="Proteomes" id="UP001407347">
    <property type="component" value="Unassembled WGS sequence"/>
</dbReference>
<evidence type="ECO:0000256" key="5">
    <source>
        <dbReference type="ARBA" id="ARBA00049880"/>
    </source>
</evidence>
<evidence type="ECO:0000256" key="4">
    <source>
        <dbReference type="ARBA" id="ARBA00023315"/>
    </source>
</evidence>
<dbReference type="CDD" id="cd04301">
    <property type="entry name" value="NAT_SF"/>
    <property type="match status" value="1"/>
</dbReference>
<accession>A0ABV0A532</accession>
<evidence type="ECO:0000313" key="8">
    <source>
        <dbReference type="Proteomes" id="UP001407347"/>
    </source>
</evidence>
<keyword evidence="4 7" id="KW-0012">Acyltransferase</keyword>
<dbReference type="SUPFAM" id="SSF55729">
    <property type="entry name" value="Acyl-CoA N-acyltransferases (Nat)"/>
    <property type="match status" value="1"/>
</dbReference>
<gene>
    <name evidence="7" type="ORF">PUR29_36470</name>
</gene>